<accession>A0AAV4SA89</accession>
<dbReference type="EMBL" id="BPLR01009376">
    <property type="protein sequence ID" value="GIY31418.1"/>
    <property type="molecule type" value="Genomic_DNA"/>
</dbReference>
<comment type="caution">
    <text evidence="1">The sequence shown here is derived from an EMBL/GenBank/DDBJ whole genome shotgun (WGS) entry which is preliminary data.</text>
</comment>
<proteinExistence type="predicted"/>
<evidence type="ECO:0000313" key="1">
    <source>
        <dbReference type="EMBL" id="GIY31418.1"/>
    </source>
</evidence>
<name>A0AAV4SA89_CAEEX</name>
<protein>
    <submittedName>
        <fullName evidence="1">Uncharacterized protein</fullName>
    </submittedName>
</protein>
<dbReference type="Proteomes" id="UP001054945">
    <property type="component" value="Unassembled WGS sequence"/>
</dbReference>
<organism evidence="1 2">
    <name type="scientific">Caerostris extrusa</name>
    <name type="common">Bark spider</name>
    <name type="synonym">Caerostris bankana</name>
    <dbReference type="NCBI Taxonomy" id="172846"/>
    <lineage>
        <taxon>Eukaryota</taxon>
        <taxon>Metazoa</taxon>
        <taxon>Ecdysozoa</taxon>
        <taxon>Arthropoda</taxon>
        <taxon>Chelicerata</taxon>
        <taxon>Arachnida</taxon>
        <taxon>Araneae</taxon>
        <taxon>Araneomorphae</taxon>
        <taxon>Entelegynae</taxon>
        <taxon>Araneoidea</taxon>
        <taxon>Araneidae</taxon>
        <taxon>Caerostris</taxon>
    </lineage>
</organism>
<evidence type="ECO:0000313" key="2">
    <source>
        <dbReference type="Proteomes" id="UP001054945"/>
    </source>
</evidence>
<gene>
    <name evidence="1" type="ORF">CEXT_189411</name>
</gene>
<keyword evidence="2" id="KW-1185">Reference proteome</keyword>
<dbReference type="AlphaFoldDB" id="A0AAV4SA89"/>
<sequence length="162" mass="18865">MYQLEEQKYIFSLTPISGHPNDRGSFRGERFWPLHLFPNCSLWTPLWLFQLTGNNKGRKKSNWTRRELVNWPRTEFLDVKNNNTSSPPNTHFRSSLTTEGHLGSDSGHFIYSPTTRYGLRYGCSNSREIIREKKEQLDGKELFNWPSTEFLDAGSDLISTTC</sequence>
<reference evidence="1 2" key="1">
    <citation type="submission" date="2021-06" db="EMBL/GenBank/DDBJ databases">
        <title>Caerostris extrusa draft genome.</title>
        <authorList>
            <person name="Kono N."/>
            <person name="Arakawa K."/>
        </authorList>
    </citation>
    <scope>NUCLEOTIDE SEQUENCE [LARGE SCALE GENOMIC DNA]</scope>
</reference>